<gene>
    <name evidence="1" type="ORF">SAMN06295937_1003107</name>
</gene>
<accession>A0A1T5ACN2</accession>
<evidence type="ECO:0000313" key="1">
    <source>
        <dbReference type="EMBL" id="SKB32772.1"/>
    </source>
</evidence>
<proteinExistence type="predicted"/>
<dbReference type="EMBL" id="FUYP01000003">
    <property type="protein sequence ID" value="SKB32772.1"/>
    <property type="molecule type" value="Genomic_DNA"/>
</dbReference>
<evidence type="ECO:0000313" key="2">
    <source>
        <dbReference type="Proteomes" id="UP000190044"/>
    </source>
</evidence>
<dbReference type="Proteomes" id="UP000190044">
    <property type="component" value="Unassembled WGS sequence"/>
</dbReference>
<reference evidence="2" key="1">
    <citation type="submission" date="2017-02" db="EMBL/GenBank/DDBJ databases">
        <authorList>
            <person name="Varghese N."/>
            <person name="Submissions S."/>
        </authorList>
    </citation>
    <scope>NUCLEOTIDE SEQUENCE [LARGE SCALE GENOMIC DNA]</scope>
    <source>
        <strain evidence="2">R11H</strain>
    </source>
</reference>
<keyword evidence="2" id="KW-1185">Reference proteome</keyword>
<protein>
    <submittedName>
        <fullName evidence="1">Uncharacterized protein</fullName>
    </submittedName>
</protein>
<dbReference type="AlphaFoldDB" id="A0A1T5ACN2"/>
<dbReference type="RefSeq" id="WP_079637295.1">
    <property type="nucleotide sequence ID" value="NZ_FUYP01000003.1"/>
</dbReference>
<organism evidence="1 2">
    <name type="scientific">Sphingopyxis flava</name>
    <dbReference type="NCBI Taxonomy" id="1507287"/>
    <lineage>
        <taxon>Bacteria</taxon>
        <taxon>Pseudomonadati</taxon>
        <taxon>Pseudomonadota</taxon>
        <taxon>Alphaproteobacteria</taxon>
        <taxon>Sphingomonadales</taxon>
        <taxon>Sphingomonadaceae</taxon>
        <taxon>Sphingopyxis</taxon>
    </lineage>
</organism>
<sequence length="108" mass="11810">MSRVVHRTPAGFDRLEARIDEALERRAFPEVEGPDPISAETRRLWNCADTLAAIDAAEAILARGYITLADYPRLAVLAGRIPRQARAEAQALYEQAHAAALDAESRAA</sequence>
<name>A0A1T5ACN2_9SPHN</name>